<accession>A0A0M3I1H2</accession>
<dbReference type="WBParaSite" id="ALUE_0001012501-mRNA-1">
    <property type="protein sequence ID" value="ALUE_0001012501-mRNA-1"/>
    <property type="gene ID" value="ALUE_0001012501"/>
</dbReference>
<evidence type="ECO:0000256" key="1">
    <source>
        <dbReference type="SAM" id="Coils"/>
    </source>
</evidence>
<name>A0A0M3I1H2_ASCLU</name>
<organism evidence="3 4">
    <name type="scientific">Ascaris lumbricoides</name>
    <name type="common">Giant roundworm</name>
    <dbReference type="NCBI Taxonomy" id="6252"/>
    <lineage>
        <taxon>Eukaryota</taxon>
        <taxon>Metazoa</taxon>
        <taxon>Ecdysozoa</taxon>
        <taxon>Nematoda</taxon>
        <taxon>Chromadorea</taxon>
        <taxon>Rhabditida</taxon>
        <taxon>Spirurina</taxon>
        <taxon>Ascaridomorpha</taxon>
        <taxon>Ascaridoidea</taxon>
        <taxon>Ascarididae</taxon>
        <taxon>Ascaris</taxon>
    </lineage>
</organism>
<protein>
    <submittedName>
        <fullName evidence="4">BZIP domain-containing protein</fullName>
    </submittedName>
</protein>
<keyword evidence="3" id="KW-1185">Reference proteome</keyword>
<feature type="region of interest" description="Disordered" evidence="2">
    <location>
        <begin position="559"/>
        <end position="598"/>
    </location>
</feature>
<proteinExistence type="predicted"/>
<reference evidence="4" key="1">
    <citation type="submission" date="2016-05" db="UniProtKB">
        <authorList>
            <consortium name="WormBaseParasite"/>
        </authorList>
    </citation>
    <scope>IDENTIFICATION</scope>
</reference>
<evidence type="ECO:0000256" key="2">
    <source>
        <dbReference type="SAM" id="MobiDB-lite"/>
    </source>
</evidence>
<dbReference type="AlphaFoldDB" id="A0A0M3I1H2"/>
<feature type="region of interest" description="Disordered" evidence="2">
    <location>
        <begin position="343"/>
        <end position="395"/>
    </location>
</feature>
<feature type="compositionally biased region" description="Basic and acidic residues" evidence="2">
    <location>
        <begin position="379"/>
        <end position="388"/>
    </location>
</feature>
<feature type="coiled-coil region" evidence="1">
    <location>
        <begin position="163"/>
        <end position="197"/>
    </location>
</feature>
<dbReference type="Proteomes" id="UP000036681">
    <property type="component" value="Unplaced"/>
</dbReference>
<feature type="compositionally biased region" description="Basic and acidic residues" evidence="2">
    <location>
        <begin position="408"/>
        <end position="422"/>
    </location>
</feature>
<keyword evidence="1" id="KW-0175">Coiled coil</keyword>
<feature type="compositionally biased region" description="Basic and acidic residues" evidence="2">
    <location>
        <begin position="559"/>
        <end position="569"/>
    </location>
</feature>
<feature type="region of interest" description="Disordered" evidence="2">
    <location>
        <begin position="408"/>
        <end position="439"/>
    </location>
</feature>
<sequence>MEAPTKDVREEAEEIVILNMQRRYRIKLLAEREAELLKKKVEVEAELRLSECQVTAKEEQLESVKSVTNFQKAILNRAGWGQSRARRPRAFSTSENKHPLIFRVRVEMFVEQEKRANLDKELRAAEDSLNRLRVSEQHKREQRERRVCEITARLKNTPWAVKRQEVLCTVNTLKKELEESSQKKNTLVKELEEKKAQVASCKALPFKKFCIVAALMCLRMRNVRHIIAKELVKIAKIKIQVDETEVTPDITQDSSQEPSTQSQSFAPFAVGVFLLFVSTPILDDNLPPFQQTEEVVLNEAPKDVSEASGKAKCGVKGPEQNSGQTVAPLFVDKEADLDQNTHEEHAVNNDMNKSGTNSSGSGEESSSLRRVIIDEDEQRESSELSPRENEDESMGGIENVSQANHFFKSTDDGVEHPHEWNESGKGQTPSLEGSLDGDDASVSNDAPFEEGMLSGGSSEQMLFMAGSGNSGGVENDVCPKNFFGSMDDNMGALFDLSGANENASTEELDPATLLNLSTAVQVTRFLEQTSLRLASSLFYNPAAVQQAAIGFRATRIDSNGRKSRVDSSGRHRIGSSHARSPGGTTAADARSRPGVGGADADRYQTCSFCIDCRVYHKLAIDRTA</sequence>
<evidence type="ECO:0000313" key="3">
    <source>
        <dbReference type="Proteomes" id="UP000036681"/>
    </source>
</evidence>
<evidence type="ECO:0000313" key="4">
    <source>
        <dbReference type="WBParaSite" id="ALUE_0001012501-mRNA-1"/>
    </source>
</evidence>